<dbReference type="Pfam" id="PF00106">
    <property type="entry name" value="adh_short"/>
    <property type="match status" value="2"/>
</dbReference>
<organism evidence="6 7">
    <name type="scientific">Calocera viscosa (strain TUFC12733)</name>
    <dbReference type="NCBI Taxonomy" id="1330018"/>
    <lineage>
        <taxon>Eukaryota</taxon>
        <taxon>Fungi</taxon>
        <taxon>Dikarya</taxon>
        <taxon>Basidiomycota</taxon>
        <taxon>Agaricomycotina</taxon>
        <taxon>Dacrymycetes</taxon>
        <taxon>Dacrymycetales</taxon>
        <taxon>Dacrymycetaceae</taxon>
        <taxon>Calocera</taxon>
    </lineage>
</organism>
<dbReference type="AlphaFoldDB" id="A0A167R8Z7"/>
<evidence type="ECO:0000313" key="7">
    <source>
        <dbReference type="Proteomes" id="UP000076738"/>
    </source>
</evidence>
<reference evidence="6 7" key="1">
    <citation type="journal article" date="2016" name="Mol. Biol. Evol.">
        <title>Comparative Genomics of Early-Diverging Mushroom-Forming Fungi Provides Insights into the Origins of Lignocellulose Decay Capabilities.</title>
        <authorList>
            <person name="Nagy L.G."/>
            <person name="Riley R."/>
            <person name="Tritt A."/>
            <person name="Adam C."/>
            <person name="Daum C."/>
            <person name="Floudas D."/>
            <person name="Sun H."/>
            <person name="Yadav J.S."/>
            <person name="Pangilinan J."/>
            <person name="Larsson K.H."/>
            <person name="Matsuura K."/>
            <person name="Barry K."/>
            <person name="Labutti K."/>
            <person name="Kuo R."/>
            <person name="Ohm R.A."/>
            <person name="Bhattacharya S.S."/>
            <person name="Shirouzu T."/>
            <person name="Yoshinaga Y."/>
            <person name="Martin F.M."/>
            <person name="Grigoriev I.V."/>
            <person name="Hibbett D.S."/>
        </authorList>
    </citation>
    <scope>NUCLEOTIDE SEQUENCE [LARGE SCALE GENOMIC DNA]</scope>
    <source>
        <strain evidence="6 7">TUFC12733</strain>
    </source>
</reference>
<dbReference type="InterPro" id="IPR020904">
    <property type="entry name" value="Sc_DH/Rdtase_CS"/>
</dbReference>
<keyword evidence="5" id="KW-1133">Transmembrane helix</keyword>
<dbReference type="PROSITE" id="PS00061">
    <property type="entry name" value="ADH_SHORT"/>
    <property type="match status" value="1"/>
</dbReference>
<dbReference type="GO" id="GO:0016020">
    <property type="term" value="C:membrane"/>
    <property type="evidence" value="ECO:0007669"/>
    <property type="project" value="TreeGrafter"/>
</dbReference>
<name>A0A167R8Z7_CALVF</name>
<keyword evidence="5" id="KW-0812">Transmembrane</keyword>
<dbReference type="PANTHER" id="PTHR44196">
    <property type="entry name" value="DEHYDROGENASE/REDUCTASE SDR FAMILY MEMBER 7B"/>
    <property type="match status" value="1"/>
</dbReference>
<dbReference type="Gene3D" id="3.40.50.720">
    <property type="entry name" value="NAD(P)-binding Rossmann-like Domain"/>
    <property type="match status" value="1"/>
</dbReference>
<evidence type="ECO:0000256" key="4">
    <source>
        <dbReference type="ARBA" id="ARBA00037096"/>
    </source>
</evidence>
<dbReference type="EMBL" id="KV417268">
    <property type="protein sequence ID" value="KZP00680.1"/>
    <property type="molecule type" value="Genomic_DNA"/>
</dbReference>
<evidence type="ECO:0000256" key="3">
    <source>
        <dbReference type="ARBA" id="ARBA00023002"/>
    </source>
</evidence>
<dbReference type="STRING" id="1330018.A0A167R8Z7"/>
<sequence length="338" mass="37208">MAGLISHQFYTGAVMYFVLSTALLYLLFTAGENRPNEVKKREERVLVLGGSSGIGKAIAIHYAKRGAKICIVARREEGMEEVKQRCLRLLAKRAPRSVKGKEKEETEIEQEGKDVLVMTGDIASVEDMVRVRKAVNDAWGGLDTLVLSAGISSLQPLMYNAGWEKGNTDDPTEQGLAHLQEIVRKVSEVNYVASALVAATFFPMLERTSKQGAVMLISSAAALIPAPTRTLYGSSKAASLALYQALAIEHPSLRFSLICPGTVNTSFRSSAPDGDDKREVEESKLEPDVVAERAVQAVDSGERMVVMPFKFSLGHWLYILGGRKWIEREAAKKYNWTR</sequence>
<gene>
    <name evidence="6" type="ORF">CALVIDRAFT_560016</name>
</gene>
<protein>
    <submittedName>
        <fullName evidence="6">NAD(P)-binding protein</fullName>
    </submittedName>
</protein>
<feature type="transmembrane region" description="Helical" evidence="5">
    <location>
        <begin position="13"/>
        <end position="31"/>
    </location>
</feature>
<keyword evidence="5" id="KW-0472">Membrane</keyword>
<evidence type="ECO:0000256" key="5">
    <source>
        <dbReference type="SAM" id="Phobius"/>
    </source>
</evidence>
<evidence type="ECO:0000256" key="1">
    <source>
        <dbReference type="ARBA" id="ARBA00006484"/>
    </source>
</evidence>
<comment type="function">
    <text evidence="4">Putative oxidoreductase.</text>
</comment>
<accession>A0A167R8Z7</accession>
<keyword evidence="7" id="KW-1185">Reference proteome</keyword>
<evidence type="ECO:0000256" key="2">
    <source>
        <dbReference type="ARBA" id="ARBA00022857"/>
    </source>
</evidence>
<dbReference type="PANTHER" id="PTHR44196:SF1">
    <property type="entry name" value="DEHYDROGENASE_REDUCTASE SDR FAMILY MEMBER 7B"/>
    <property type="match status" value="1"/>
</dbReference>
<dbReference type="Proteomes" id="UP000076738">
    <property type="component" value="Unassembled WGS sequence"/>
</dbReference>
<dbReference type="PRINTS" id="PR00081">
    <property type="entry name" value="GDHRDH"/>
</dbReference>
<dbReference type="OrthoDB" id="37659at2759"/>
<proteinExistence type="inferred from homology"/>
<dbReference type="SUPFAM" id="SSF51735">
    <property type="entry name" value="NAD(P)-binding Rossmann-fold domains"/>
    <property type="match status" value="1"/>
</dbReference>
<comment type="similarity">
    <text evidence="1">Belongs to the short-chain dehydrogenases/reductases (SDR) family.</text>
</comment>
<dbReference type="InterPro" id="IPR036291">
    <property type="entry name" value="NAD(P)-bd_dom_sf"/>
</dbReference>
<evidence type="ECO:0000313" key="6">
    <source>
        <dbReference type="EMBL" id="KZP00680.1"/>
    </source>
</evidence>
<dbReference type="GO" id="GO:0016491">
    <property type="term" value="F:oxidoreductase activity"/>
    <property type="evidence" value="ECO:0007669"/>
    <property type="project" value="UniProtKB-KW"/>
</dbReference>
<keyword evidence="2" id="KW-0521">NADP</keyword>
<dbReference type="InterPro" id="IPR002347">
    <property type="entry name" value="SDR_fam"/>
</dbReference>
<keyword evidence="3" id="KW-0560">Oxidoreductase</keyword>